<dbReference type="KEGG" id="hoh:Hoch_5671"/>
<evidence type="ECO:0000256" key="1">
    <source>
        <dbReference type="SAM" id="MobiDB-lite"/>
    </source>
</evidence>
<evidence type="ECO:0000313" key="2">
    <source>
        <dbReference type="EMBL" id="ACY18148.1"/>
    </source>
</evidence>
<name>D0LGC3_HALO1</name>
<sequence>MSSDSVERGEQSAGTPGQLPEDNQQAQSESAPLVWVEAEGVFVARGYLYRVYGEVRGRLGLGPCHGVGGPEGEDGDEDSDALRERREAGDSGYSDSETILARLRAEPQHGGNSATVMSSSTPAQIAAQPPPGWQRIEELSGLELGTRIGAALVVYPHGANEYTVVHPYGAAAAHPVATPTDPAP</sequence>
<feature type="compositionally biased region" description="Gly residues" evidence="1">
    <location>
        <begin position="60"/>
        <end position="70"/>
    </location>
</feature>
<feature type="region of interest" description="Disordered" evidence="1">
    <location>
        <begin position="60"/>
        <end position="96"/>
    </location>
</feature>
<proteinExistence type="predicted"/>
<evidence type="ECO:0000313" key="3">
    <source>
        <dbReference type="Proteomes" id="UP000001880"/>
    </source>
</evidence>
<feature type="compositionally biased region" description="Polar residues" evidence="1">
    <location>
        <begin position="110"/>
        <end position="123"/>
    </location>
</feature>
<gene>
    <name evidence="2" type="ordered locus">Hoch_5671</name>
</gene>
<accession>D0LGC3</accession>
<dbReference type="Proteomes" id="UP000001880">
    <property type="component" value="Chromosome"/>
</dbReference>
<dbReference type="AlphaFoldDB" id="D0LGC3"/>
<reference evidence="2 3" key="1">
    <citation type="journal article" date="2010" name="Stand. Genomic Sci.">
        <title>Complete genome sequence of Haliangium ochraceum type strain (SMP-2).</title>
        <authorList>
            <consortium name="US DOE Joint Genome Institute (JGI-PGF)"/>
            <person name="Ivanova N."/>
            <person name="Daum C."/>
            <person name="Lang E."/>
            <person name="Abt B."/>
            <person name="Kopitz M."/>
            <person name="Saunders E."/>
            <person name="Lapidus A."/>
            <person name="Lucas S."/>
            <person name="Glavina Del Rio T."/>
            <person name="Nolan M."/>
            <person name="Tice H."/>
            <person name="Copeland A."/>
            <person name="Cheng J.F."/>
            <person name="Chen F."/>
            <person name="Bruce D."/>
            <person name="Goodwin L."/>
            <person name="Pitluck S."/>
            <person name="Mavromatis K."/>
            <person name="Pati A."/>
            <person name="Mikhailova N."/>
            <person name="Chen A."/>
            <person name="Palaniappan K."/>
            <person name="Land M."/>
            <person name="Hauser L."/>
            <person name="Chang Y.J."/>
            <person name="Jeffries C.D."/>
            <person name="Detter J.C."/>
            <person name="Brettin T."/>
            <person name="Rohde M."/>
            <person name="Goker M."/>
            <person name="Bristow J."/>
            <person name="Markowitz V."/>
            <person name="Eisen J.A."/>
            <person name="Hugenholtz P."/>
            <person name="Kyrpides N.C."/>
            <person name="Klenk H.P."/>
        </authorList>
    </citation>
    <scope>NUCLEOTIDE SEQUENCE [LARGE SCALE GENOMIC DNA]</scope>
    <source>
        <strain evidence="3">DSM 14365 / CIP 107738 / JCM 11303 / AJ 13395 / SMP-2</strain>
    </source>
</reference>
<dbReference type="EMBL" id="CP001804">
    <property type="protein sequence ID" value="ACY18148.1"/>
    <property type="molecule type" value="Genomic_DNA"/>
</dbReference>
<feature type="region of interest" description="Disordered" evidence="1">
    <location>
        <begin position="1"/>
        <end position="31"/>
    </location>
</feature>
<feature type="compositionally biased region" description="Basic and acidic residues" evidence="1">
    <location>
        <begin position="1"/>
        <end position="10"/>
    </location>
</feature>
<feature type="compositionally biased region" description="Polar residues" evidence="1">
    <location>
        <begin position="21"/>
        <end position="30"/>
    </location>
</feature>
<feature type="compositionally biased region" description="Basic and acidic residues" evidence="1">
    <location>
        <begin position="80"/>
        <end position="89"/>
    </location>
</feature>
<organism evidence="2 3">
    <name type="scientific">Haliangium ochraceum (strain DSM 14365 / JCM 11303 / SMP-2)</name>
    <dbReference type="NCBI Taxonomy" id="502025"/>
    <lineage>
        <taxon>Bacteria</taxon>
        <taxon>Pseudomonadati</taxon>
        <taxon>Myxococcota</taxon>
        <taxon>Polyangia</taxon>
        <taxon>Haliangiales</taxon>
        <taxon>Kofleriaceae</taxon>
        <taxon>Haliangium</taxon>
    </lineage>
</organism>
<dbReference type="HOGENOM" id="CLU_1466292_0_0_7"/>
<feature type="region of interest" description="Disordered" evidence="1">
    <location>
        <begin position="109"/>
        <end position="129"/>
    </location>
</feature>
<keyword evidence="3" id="KW-1185">Reference proteome</keyword>
<protein>
    <submittedName>
        <fullName evidence="2">Uncharacterized protein</fullName>
    </submittedName>
</protein>
<dbReference type="RefSeq" id="WP_012830740.1">
    <property type="nucleotide sequence ID" value="NC_013440.1"/>
</dbReference>